<dbReference type="Proteomes" id="UP000092445">
    <property type="component" value="Unassembled WGS sequence"/>
</dbReference>
<dbReference type="EnsemblMetazoa" id="GPAI024695-RA">
    <property type="protein sequence ID" value="GPAI024695-PA"/>
    <property type="gene ID" value="GPAI024695"/>
</dbReference>
<proteinExistence type="predicted"/>
<accession>A0A1A9ZTS9</accession>
<evidence type="ECO:0000313" key="2">
    <source>
        <dbReference type="Proteomes" id="UP000092445"/>
    </source>
</evidence>
<reference evidence="2" key="1">
    <citation type="submission" date="2014-03" db="EMBL/GenBank/DDBJ databases">
        <authorList>
            <person name="Aksoy S."/>
            <person name="Warren W."/>
            <person name="Wilson R.K."/>
        </authorList>
    </citation>
    <scope>NUCLEOTIDE SEQUENCE [LARGE SCALE GENOMIC DNA]</scope>
    <source>
        <strain evidence="2">IAEA</strain>
    </source>
</reference>
<evidence type="ECO:0000313" key="1">
    <source>
        <dbReference type="EnsemblMetazoa" id="GPAI024695-PA"/>
    </source>
</evidence>
<sequence>MKATTGSKFALSPNAKLKKYASSVKIFVVINIIQALLTDETFAFAKDLIKITLIKPHIMTAEDITRPTEHIRTAILNPNCTATSIMKLKGEIGAQIQVKYEEDVISIDDESKLNKV</sequence>
<dbReference type="VEuPathDB" id="VectorBase:GPAI024695"/>
<dbReference type="AlphaFoldDB" id="A0A1A9ZTS9"/>
<name>A0A1A9ZTS9_GLOPL</name>
<reference evidence="1" key="2">
    <citation type="submission" date="2020-05" db="UniProtKB">
        <authorList>
            <consortium name="EnsemblMetazoa"/>
        </authorList>
    </citation>
    <scope>IDENTIFICATION</scope>
    <source>
        <strain evidence="1">IAEA</strain>
    </source>
</reference>
<protein>
    <submittedName>
        <fullName evidence="1">Uncharacterized protein</fullName>
    </submittedName>
</protein>
<organism evidence="1 2">
    <name type="scientific">Glossina pallidipes</name>
    <name type="common">Tsetse fly</name>
    <dbReference type="NCBI Taxonomy" id="7398"/>
    <lineage>
        <taxon>Eukaryota</taxon>
        <taxon>Metazoa</taxon>
        <taxon>Ecdysozoa</taxon>
        <taxon>Arthropoda</taxon>
        <taxon>Hexapoda</taxon>
        <taxon>Insecta</taxon>
        <taxon>Pterygota</taxon>
        <taxon>Neoptera</taxon>
        <taxon>Endopterygota</taxon>
        <taxon>Diptera</taxon>
        <taxon>Brachycera</taxon>
        <taxon>Muscomorpha</taxon>
        <taxon>Hippoboscoidea</taxon>
        <taxon>Glossinidae</taxon>
        <taxon>Glossina</taxon>
    </lineage>
</organism>
<keyword evidence="2" id="KW-1185">Reference proteome</keyword>